<dbReference type="Proteomes" id="UP001159428">
    <property type="component" value="Unassembled WGS sequence"/>
</dbReference>
<keyword evidence="3" id="KW-1185">Reference proteome</keyword>
<dbReference type="EMBL" id="CALNXJ010000013">
    <property type="protein sequence ID" value="CAH3112510.1"/>
    <property type="molecule type" value="Genomic_DNA"/>
</dbReference>
<sequence length="171" mass="19585">MAESRKKKCRLCGLADGHTLINCPNRCGFCSDSITRCQCQDSSLVRGVMDSETPKKKSVDKTPRTSKRNAESEKTSSTKKFKDMKKRIRRSDELYNKMEAEYQATIAAMQKRIEELEGTKKKLSQMYKSDVGDGDDKVNTSLANFLKILHELLPDDFSELPKKKYEKLFVK</sequence>
<feature type="compositionally biased region" description="Basic residues" evidence="1">
    <location>
        <begin position="77"/>
        <end position="86"/>
    </location>
</feature>
<gene>
    <name evidence="2" type="ORF">PMEA_00004531</name>
</gene>
<evidence type="ECO:0000313" key="2">
    <source>
        <dbReference type="EMBL" id="CAH3112510.1"/>
    </source>
</evidence>
<dbReference type="InterPro" id="IPR027267">
    <property type="entry name" value="AH/BAR_dom_sf"/>
</dbReference>
<evidence type="ECO:0000256" key="1">
    <source>
        <dbReference type="SAM" id="MobiDB-lite"/>
    </source>
</evidence>
<organism evidence="2 3">
    <name type="scientific">Pocillopora meandrina</name>
    <dbReference type="NCBI Taxonomy" id="46732"/>
    <lineage>
        <taxon>Eukaryota</taxon>
        <taxon>Metazoa</taxon>
        <taxon>Cnidaria</taxon>
        <taxon>Anthozoa</taxon>
        <taxon>Hexacorallia</taxon>
        <taxon>Scleractinia</taxon>
        <taxon>Astrocoeniina</taxon>
        <taxon>Pocilloporidae</taxon>
        <taxon>Pocillopora</taxon>
    </lineage>
</organism>
<reference evidence="2 3" key="1">
    <citation type="submission" date="2022-05" db="EMBL/GenBank/DDBJ databases">
        <authorList>
            <consortium name="Genoscope - CEA"/>
            <person name="William W."/>
        </authorList>
    </citation>
    <scope>NUCLEOTIDE SEQUENCE [LARGE SCALE GENOMIC DNA]</scope>
</reference>
<proteinExistence type="predicted"/>
<feature type="region of interest" description="Disordered" evidence="1">
    <location>
        <begin position="50"/>
        <end position="86"/>
    </location>
</feature>
<dbReference type="Gene3D" id="1.20.1270.60">
    <property type="entry name" value="Arfaptin homology (AH) domain/BAR domain"/>
    <property type="match status" value="1"/>
</dbReference>
<evidence type="ECO:0008006" key="4">
    <source>
        <dbReference type="Google" id="ProtNLM"/>
    </source>
</evidence>
<accession>A0AAU9WIH1</accession>
<protein>
    <recommendedName>
        <fullName evidence="4">Zn(2)-C6 fungal-type domain-containing protein</fullName>
    </recommendedName>
</protein>
<dbReference type="AlphaFoldDB" id="A0AAU9WIH1"/>
<evidence type="ECO:0000313" key="3">
    <source>
        <dbReference type="Proteomes" id="UP001159428"/>
    </source>
</evidence>
<feature type="compositionally biased region" description="Basic and acidic residues" evidence="1">
    <location>
        <begin position="52"/>
        <end position="76"/>
    </location>
</feature>
<name>A0AAU9WIH1_9CNID</name>
<comment type="caution">
    <text evidence="2">The sequence shown here is derived from an EMBL/GenBank/DDBJ whole genome shotgun (WGS) entry which is preliminary data.</text>
</comment>